<evidence type="ECO:0000313" key="7">
    <source>
        <dbReference type="EMBL" id="KAK7937737.1"/>
    </source>
</evidence>
<dbReference type="PANTHER" id="PTHR42973:SF53">
    <property type="entry name" value="FAD-BINDING PCMH-TYPE DOMAIN-CONTAINING PROTEIN-RELATED"/>
    <property type="match status" value="1"/>
</dbReference>
<evidence type="ECO:0000256" key="3">
    <source>
        <dbReference type="ARBA" id="ARBA00022827"/>
    </source>
</evidence>
<evidence type="ECO:0000256" key="5">
    <source>
        <dbReference type="SAM" id="SignalP"/>
    </source>
</evidence>
<dbReference type="RefSeq" id="XP_066693065.1">
    <property type="nucleotide sequence ID" value="XM_066850827.1"/>
</dbReference>
<keyword evidence="2" id="KW-0285">Flavoprotein</keyword>
<evidence type="ECO:0000256" key="1">
    <source>
        <dbReference type="ARBA" id="ARBA00005466"/>
    </source>
</evidence>
<dbReference type="Gene3D" id="3.30.465.10">
    <property type="match status" value="1"/>
</dbReference>
<dbReference type="SUPFAM" id="SSF56176">
    <property type="entry name" value="FAD-binding/transporter-associated domain-like"/>
    <property type="match status" value="1"/>
</dbReference>
<keyword evidence="4" id="KW-0560">Oxidoreductase</keyword>
<dbReference type="InterPro" id="IPR050416">
    <property type="entry name" value="FAD-linked_Oxidoreductase"/>
</dbReference>
<keyword evidence="3" id="KW-0274">FAD</keyword>
<proteinExistence type="inferred from homology"/>
<dbReference type="InterPro" id="IPR016169">
    <property type="entry name" value="FAD-bd_PCMH_sub2"/>
</dbReference>
<dbReference type="InterPro" id="IPR036318">
    <property type="entry name" value="FAD-bd_PCMH-like_sf"/>
</dbReference>
<evidence type="ECO:0000313" key="8">
    <source>
        <dbReference type="Proteomes" id="UP001391051"/>
    </source>
</evidence>
<name>A0ABR1PTR7_9PEZI</name>
<dbReference type="PANTHER" id="PTHR42973">
    <property type="entry name" value="BINDING OXIDOREDUCTASE, PUTATIVE (AFU_ORTHOLOGUE AFUA_1G17690)-RELATED"/>
    <property type="match status" value="1"/>
</dbReference>
<dbReference type="InterPro" id="IPR006094">
    <property type="entry name" value="Oxid_FAD_bind_N"/>
</dbReference>
<evidence type="ECO:0000259" key="6">
    <source>
        <dbReference type="PROSITE" id="PS51387"/>
    </source>
</evidence>
<sequence length="540" mass="59177">MAKIGVFAIVVAVLATAETAVNPAVTTCCNALSRDPVLHDKVLYPNSSAYDDRIKDYYAANAALRPWCMVLPLTSADASETMRVVTANECLFGMRGGGHMVFAGSSSTDHGVTIDLGYMNYTTYDPETKLASVRPGGTWAEVYGALSPHNVTVTGARSNLVGVGGFLLGGGNSLHAAAYGWACQNVENFEVVLANGSVVNANRSHNPDLWLGLRGGSANLGLVTRFDMRTIPEPLTWGGGRFWTYNMSDAVVEATVKFTDTIEDHVDCSVEAMFGWDPTNLQQPGGCMLLLLLTMCRMRRTQRGSGTFWLLRGVYDDFLESRTVLDRTTLGNGVNGLQPSPFLAEPKSNGPPERVLTAMLHRDVWVTGSYNNDIRILRYGLKRFEELVQQLKDQIGYENDPNLGALLQYQPLTKPMIRNGDGPSVLGLDNYFAKAGNNSAGMLSIVLLQAAKPAHLTALERVGHEFQRDMDEYATELGINWGWKYLNYADYSEDPIASYGAEPVEFLRKVAKRYDPDGVFQNLRQTGFKIPIVNSLSGPR</sequence>
<dbReference type="PROSITE" id="PS51387">
    <property type="entry name" value="FAD_PCMH"/>
    <property type="match status" value="1"/>
</dbReference>
<feature type="chain" id="PRO_5046892272" description="FAD-binding PCMH-type domain-containing protein" evidence="5">
    <location>
        <begin position="20"/>
        <end position="540"/>
    </location>
</feature>
<organism evidence="7 8">
    <name type="scientific">Apiospora aurea</name>
    <dbReference type="NCBI Taxonomy" id="335848"/>
    <lineage>
        <taxon>Eukaryota</taxon>
        <taxon>Fungi</taxon>
        <taxon>Dikarya</taxon>
        <taxon>Ascomycota</taxon>
        <taxon>Pezizomycotina</taxon>
        <taxon>Sordariomycetes</taxon>
        <taxon>Xylariomycetidae</taxon>
        <taxon>Amphisphaeriales</taxon>
        <taxon>Apiosporaceae</taxon>
        <taxon>Apiospora</taxon>
    </lineage>
</organism>
<dbReference type="Pfam" id="PF01565">
    <property type="entry name" value="FAD_binding_4"/>
    <property type="match status" value="1"/>
</dbReference>
<keyword evidence="5" id="KW-0732">Signal</keyword>
<evidence type="ECO:0000256" key="2">
    <source>
        <dbReference type="ARBA" id="ARBA00022630"/>
    </source>
</evidence>
<comment type="similarity">
    <text evidence="1">Belongs to the oxygen-dependent FAD-linked oxidoreductase family.</text>
</comment>
<gene>
    <name evidence="7" type="ORF">PG986_014605</name>
</gene>
<protein>
    <recommendedName>
        <fullName evidence="6">FAD-binding PCMH-type domain-containing protein</fullName>
    </recommendedName>
</protein>
<dbReference type="Proteomes" id="UP001391051">
    <property type="component" value="Unassembled WGS sequence"/>
</dbReference>
<feature type="domain" description="FAD-binding PCMH-type" evidence="6">
    <location>
        <begin position="62"/>
        <end position="233"/>
    </location>
</feature>
<dbReference type="GeneID" id="92083889"/>
<keyword evidence="8" id="KW-1185">Reference proteome</keyword>
<dbReference type="EMBL" id="JAQQWE010000010">
    <property type="protein sequence ID" value="KAK7937737.1"/>
    <property type="molecule type" value="Genomic_DNA"/>
</dbReference>
<feature type="signal peptide" evidence="5">
    <location>
        <begin position="1"/>
        <end position="19"/>
    </location>
</feature>
<dbReference type="InterPro" id="IPR016166">
    <property type="entry name" value="FAD-bd_PCMH"/>
</dbReference>
<evidence type="ECO:0000256" key="4">
    <source>
        <dbReference type="ARBA" id="ARBA00023002"/>
    </source>
</evidence>
<accession>A0ABR1PTR7</accession>
<reference evidence="7 8" key="1">
    <citation type="submission" date="2023-01" db="EMBL/GenBank/DDBJ databases">
        <title>Analysis of 21 Apiospora genomes using comparative genomics revels a genus with tremendous synthesis potential of carbohydrate active enzymes and secondary metabolites.</title>
        <authorList>
            <person name="Sorensen T."/>
        </authorList>
    </citation>
    <scope>NUCLEOTIDE SEQUENCE [LARGE SCALE GENOMIC DNA]</scope>
    <source>
        <strain evidence="7 8">CBS 24483</strain>
    </source>
</reference>
<comment type="caution">
    <text evidence="7">The sequence shown here is derived from an EMBL/GenBank/DDBJ whole genome shotgun (WGS) entry which is preliminary data.</text>
</comment>